<dbReference type="GO" id="GO:0016829">
    <property type="term" value="F:lyase activity"/>
    <property type="evidence" value="ECO:0007669"/>
    <property type="project" value="UniProtKB-KW"/>
</dbReference>
<evidence type="ECO:0000256" key="8">
    <source>
        <dbReference type="SAM" id="MobiDB-lite"/>
    </source>
</evidence>
<dbReference type="AlphaFoldDB" id="A0A8K0GNQ1"/>
<evidence type="ECO:0000256" key="2">
    <source>
        <dbReference type="ARBA" id="ARBA00022670"/>
    </source>
</evidence>
<reference evidence="9" key="1">
    <citation type="submission" date="2020-03" db="EMBL/GenBank/DDBJ databases">
        <title>A high-quality chromosome-level genome assembly of a woody plant with both climbing and erect habits, Rhamnella rubrinervis.</title>
        <authorList>
            <person name="Lu Z."/>
            <person name="Yang Y."/>
            <person name="Zhu X."/>
            <person name="Sun Y."/>
        </authorList>
    </citation>
    <scope>NUCLEOTIDE SEQUENCE</scope>
    <source>
        <strain evidence="9">BYM</strain>
        <tissue evidence="9">Leaf</tissue>
    </source>
</reference>
<feature type="compositionally biased region" description="Basic and acidic residues" evidence="8">
    <location>
        <begin position="252"/>
        <end position="287"/>
    </location>
</feature>
<dbReference type="GO" id="GO:0006508">
    <property type="term" value="P:proteolysis"/>
    <property type="evidence" value="ECO:0007669"/>
    <property type="project" value="UniProtKB-KW"/>
</dbReference>
<organism evidence="9 10">
    <name type="scientific">Rhamnella rubrinervis</name>
    <dbReference type="NCBI Taxonomy" id="2594499"/>
    <lineage>
        <taxon>Eukaryota</taxon>
        <taxon>Viridiplantae</taxon>
        <taxon>Streptophyta</taxon>
        <taxon>Embryophyta</taxon>
        <taxon>Tracheophyta</taxon>
        <taxon>Spermatophyta</taxon>
        <taxon>Magnoliopsida</taxon>
        <taxon>eudicotyledons</taxon>
        <taxon>Gunneridae</taxon>
        <taxon>Pentapetalae</taxon>
        <taxon>rosids</taxon>
        <taxon>fabids</taxon>
        <taxon>Rosales</taxon>
        <taxon>Rhamnaceae</taxon>
        <taxon>rhamnoid group</taxon>
        <taxon>Rhamneae</taxon>
        <taxon>Rhamnella</taxon>
    </lineage>
</organism>
<dbReference type="SUPFAM" id="SSF143081">
    <property type="entry name" value="BB1717-like"/>
    <property type="match status" value="1"/>
</dbReference>
<dbReference type="GO" id="GO:0003697">
    <property type="term" value="F:single-stranded DNA binding"/>
    <property type="evidence" value="ECO:0007669"/>
    <property type="project" value="InterPro"/>
</dbReference>
<dbReference type="Pfam" id="PF02586">
    <property type="entry name" value="SRAP"/>
    <property type="match status" value="1"/>
</dbReference>
<feature type="region of interest" description="Disordered" evidence="8">
    <location>
        <begin position="252"/>
        <end position="304"/>
    </location>
</feature>
<evidence type="ECO:0000256" key="4">
    <source>
        <dbReference type="ARBA" id="ARBA00022801"/>
    </source>
</evidence>
<dbReference type="GO" id="GO:0106300">
    <property type="term" value="P:protein-DNA covalent cross-linking repair"/>
    <property type="evidence" value="ECO:0007669"/>
    <property type="project" value="InterPro"/>
</dbReference>
<dbReference type="Gene3D" id="3.90.1680.10">
    <property type="entry name" value="SOS response associated peptidase-like"/>
    <property type="match status" value="1"/>
</dbReference>
<sequence>MCGRARCSLRADDIPRACHRTGGSVRTVNMDRYRPSFNVAPGSNLPVVHREDDGSDSEAVVLHCMKWGLIPSFTKKNEKPDHFKMFNARSESIGEKASFRRLLPKSRCLVAVEGFYEWKKNGSKRQPYYIHFKDGRPLVFAALYDSWGNSEGEKLYTFTIVTTSSSSALEWLHERMPVILGDKESSDTWLNGFSSSKFNTVLKPYDNSDLVWYPVTPAMGKLTFDGPECIKEIKLKTDGNIPISQFFFTKGSKKEAEMNPEEKSSCEKSVKTDTSKCLKEEPEHIEQEAQTSLAEKEEPEYIEQKVQTSLAEKEEYDFKSTVPSLSQEGASKCQMKRAYEELSADSKLAMDETEKLITSPAKKKGNLKSAGDNKQPTLFSYFGKS</sequence>
<keyword evidence="2" id="KW-0645">Protease</keyword>
<evidence type="ECO:0000256" key="7">
    <source>
        <dbReference type="ARBA" id="ARBA00023239"/>
    </source>
</evidence>
<evidence type="ECO:0000313" key="10">
    <source>
        <dbReference type="Proteomes" id="UP000796880"/>
    </source>
</evidence>
<comment type="caution">
    <text evidence="9">The sequence shown here is derived from an EMBL/GenBank/DDBJ whole genome shotgun (WGS) entry which is preliminary data.</text>
</comment>
<dbReference type="Proteomes" id="UP000796880">
    <property type="component" value="Unassembled WGS sequence"/>
</dbReference>
<dbReference type="InterPro" id="IPR036590">
    <property type="entry name" value="SRAP-like"/>
</dbReference>
<keyword evidence="7" id="KW-0456">Lyase</keyword>
<keyword evidence="10" id="KW-1185">Reference proteome</keyword>
<evidence type="ECO:0000256" key="5">
    <source>
        <dbReference type="ARBA" id="ARBA00023124"/>
    </source>
</evidence>
<dbReference type="EMBL" id="VOIH02000010">
    <property type="protein sequence ID" value="KAF3435897.1"/>
    <property type="molecule type" value="Genomic_DNA"/>
</dbReference>
<dbReference type="InterPro" id="IPR003738">
    <property type="entry name" value="SRAP"/>
</dbReference>
<evidence type="ECO:0000256" key="6">
    <source>
        <dbReference type="ARBA" id="ARBA00023125"/>
    </source>
</evidence>
<dbReference type="PANTHER" id="PTHR13604:SF0">
    <property type="entry name" value="ABASIC SITE PROCESSING PROTEIN HMCES"/>
    <property type="match status" value="1"/>
</dbReference>
<accession>A0A8K0GNQ1</accession>
<proteinExistence type="inferred from homology"/>
<evidence type="ECO:0000256" key="1">
    <source>
        <dbReference type="ARBA" id="ARBA00008136"/>
    </source>
</evidence>
<dbReference type="GO" id="GO:0008233">
    <property type="term" value="F:peptidase activity"/>
    <property type="evidence" value="ECO:0007669"/>
    <property type="project" value="UniProtKB-KW"/>
</dbReference>
<keyword evidence="4" id="KW-0378">Hydrolase</keyword>
<keyword evidence="6" id="KW-0238">DNA-binding</keyword>
<protein>
    <recommendedName>
        <fullName evidence="11">Embryonic stem cell-specific 5-hydroxymethylcytosine-binding protein</fullName>
    </recommendedName>
</protein>
<feature type="region of interest" description="Disordered" evidence="8">
    <location>
        <begin position="355"/>
        <end position="385"/>
    </location>
</feature>
<dbReference type="OrthoDB" id="2111841at2759"/>
<comment type="similarity">
    <text evidence="1">Belongs to the SOS response-associated peptidase family.</text>
</comment>
<gene>
    <name evidence="9" type="ORF">FNV43_RR22989</name>
</gene>
<keyword evidence="3" id="KW-0227">DNA damage</keyword>
<evidence type="ECO:0000313" key="9">
    <source>
        <dbReference type="EMBL" id="KAF3435897.1"/>
    </source>
</evidence>
<evidence type="ECO:0000256" key="3">
    <source>
        <dbReference type="ARBA" id="ARBA00022763"/>
    </source>
</evidence>
<keyword evidence="5" id="KW-0190">Covalent protein-DNA linkage</keyword>
<dbReference type="PANTHER" id="PTHR13604">
    <property type="entry name" value="DC12-RELATED"/>
    <property type="match status" value="1"/>
</dbReference>
<name>A0A8K0GNQ1_9ROSA</name>
<evidence type="ECO:0008006" key="11">
    <source>
        <dbReference type="Google" id="ProtNLM"/>
    </source>
</evidence>